<organism evidence="5 6">
    <name type="scientific">Methyloradius palustris</name>
    <dbReference type="NCBI Taxonomy" id="2778876"/>
    <lineage>
        <taxon>Bacteria</taxon>
        <taxon>Pseudomonadati</taxon>
        <taxon>Pseudomonadota</taxon>
        <taxon>Betaproteobacteria</taxon>
        <taxon>Nitrosomonadales</taxon>
        <taxon>Methylophilaceae</taxon>
        <taxon>Methyloradius</taxon>
    </lineage>
</organism>
<keyword evidence="6" id="KW-1185">Reference proteome</keyword>
<dbReference type="PANTHER" id="PTHR24567:SF74">
    <property type="entry name" value="HTH-TYPE TRANSCRIPTIONAL REGULATOR ARCR"/>
    <property type="match status" value="1"/>
</dbReference>
<dbReference type="SUPFAM" id="SSF51206">
    <property type="entry name" value="cAMP-binding domain-like"/>
    <property type="match status" value="1"/>
</dbReference>
<dbReference type="Pfam" id="PF13545">
    <property type="entry name" value="HTH_Crp_2"/>
    <property type="match status" value="1"/>
</dbReference>
<proteinExistence type="predicted"/>
<dbReference type="GO" id="GO:0003677">
    <property type="term" value="F:DNA binding"/>
    <property type="evidence" value="ECO:0007669"/>
    <property type="project" value="UniProtKB-KW"/>
</dbReference>
<dbReference type="EMBL" id="AP024110">
    <property type="protein sequence ID" value="BCM24684.1"/>
    <property type="molecule type" value="Genomic_DNA"/>
</dbReference>
<evidence type="ECO:0000256" key="2">
    <source>
        <dbReference type="ARBA" id="ARBA00023125"/>
    </source>
</evidence>
<gene>
    <name evidence="5" type="ORF">ZMTM_09430</name>
</gene>
<dbReference type="AlphaFoldDB" id="A0A8D5GDM0"/>
<keyword evidence="3" id="KW-0804">Transcription</keyword>
<dbReference type="PROSITE" id="PS50042">
    <property type="entry name" value="CNMP_BINDING_3"/>
    <property type="match status" value="1"/>
</dbReference>
<feature type="domain" description="Cyclic nucleotide-binding" evidence="4">
    <location>
        <begin position="13"/>
        <end position="126"/>
    </location>
</feature>
<evidence type="ECO:0000256" key="3">
    <source>
        <dbReference type="ARBA" id="ARBA00023163"/>
    </source>
</evidence>
<keyword evidence="1" id="KW-0805">Transcription regulation</keyword>
<reference evidence="5" key="1">
    <citation type="journal article" date="2021" name="Arch. Microbiol.">
        <title>Methyloradius palustris gen. nov., sp. nov., a methanol-oxidizing bacterium isolated from snow.</title>
        <authorList>
            <person name="Miyadera T."/>
            <person name="Kojima H."/>
            <person name="Fukui M."/>
        </authorList>
    </citation>
    <scope>NUCLEOTIDE SEQUENCE</scope>
    <source>
        <strain evidence="5">Zm11</strain>
    </source>
</reference>
<dbReference type="CDD" id="cd00038">
    <property type="entry name" value="CAP_ED"/>
    <property type="match status" value="1"/>
</dbReference>
<dbReference type="InterPro" id="IPR036390">
    <property type="entry name" value="WH_DNA-bd_sf"/>
</dbReference>
<dbReference type="InterPro" id="IPR018490">
    <property type="entry name" value="cNMP-bd_dom_sf"/>
</dbReference>
<dbReference type="Gene3D" id="2.60.120.10">
    <property type="entry name" value="Jelly Rolls"/>
    <property type="match status" value="1"/>
</dbReference>
<evidence type="ECO:0000256" key="1">
    <source>
        <dbReference type="ARBA" id="ARBA00023015"/>
    </source>
</evidence>
<dbReference type="GO" id="GO:0003700">
    <property type="term" value="F:DNA-binding transcription factor activity"/>
    <property type="evidence" value="ECO:0007669"/>
    <property type="project" value="TreeGrafter"/>
</dbReference>
<dbReference type="SUPFAM" id="SSF46785">
    <property type="entry name" value="Winged helix' DNA-binding domain"/>
    <property type="match status" value="1"/>
</dbReference>
<evidence type="ECO:0000313" key="5">
    <source>
        <dbReference type="EMBL" id="BCM24684.1"/>
    </source>
</evidence>
<dbReference type="InterPro" id="IPR036388">
    <property type="entry name" value="WH-like_DNA-bd_sf"/>
</dbReference>
<dbReference type="PANTHER" id="PTHR24567">
    <property type="entry name" value="CRP FAMILY TRANSCRIPTIONAL REGULATORY PROTEIN"/>
    <property type="match status" value="1"/>
</dbReference>
<keyword evidence="2" id="KW-0238">DNA-binding</keyword>
<dbReference type="GO" id="GO:0005829">
    <property type="term" value="C:cytosol"/>
    <property type="evidence" value="ECO:0007669"/>
    <property type="project" value="TreeGrafter"/>
</dbReference>
<name>A0A8D5GDM0_9PROT</name>
<sequence>MPELGFTDDTNNLLSGLPGADRKRFIESCEAVTLVLGNVLCEVGEPIQHVYFPTESIISLVMPLDSGTGLEVGLIGNEGMYGLPLVLGVNIAPFHSQVQGAGPALRIERSTFIKVLGKSLSLERQLKRYVYVLMRQLGQTAACNRFHLVEERMARWLLMTRDRAHSSEFHITQEFLAQMLGVRRVGVTKAARSLQRKSLISYSRGNMKIHDSEGLERAACSCYHSDKQIYYRILNG</sequence>
<dbReference type="KEGG" id="mpau:ZMTM_09430"/>
<dbReference type="Gene3D" id="1.10.10.10">
    <property type="entry name" value="Winged helix-like DNA-binding domain superfamily/Winged helix DNA-binding domain"/>
    <property type="match status" value="1"/>
</dbReference>
<evidence type="ECO:0000259" key="4">
    <source>
        <dbReference type="PROSITE" id="PS50042"/>
    </source>
</evidence>
<protein>
    <submittedName>
        <fullName evidence="5">Crp/Fnr family transcriptional regulator</fullName>
    </submittedName>
</protein>
<dbReference type="InterPro" id="IPR014710">
    <property type="entry name" value="RmlC-like_jellyroll"/>
</dbReference>
<dbReference type="InterPro" id="IPR012318">
    <property type="entry name" value="HTH_CRP"/>
</dbReference>
<accession>A0A8D5GDM0</accession>
<evidence type="ECO:0000313" key="6">
    <source>
        <dbReference type="Proteomes" id="UP000826722"/>
    </source>
</evidence>
<dbReference type="InterPro" id="IPR050397">
    <property type="entry name" value="Env_Response_Regulators"/>
</dbReference>
<dbReference type="RefSeq" id="WP_221765189.1">
    <property type="nucleotide sequence ID" value="NZ_AP024110.1"/>
</dbReference>
<dbReference type="Proteomes" id="UP000826722">
    <property type="component" value="Chromosome"/>
</dbReference>
<dbReference type="InterPro" id="IPR000595">
    <property type="entry name" value="cNMP-bd_dom"/>
</dbReference>